<evidence type="ECO:0000313" key="3">
    <source>
        <dbReference type="Proteomes" id="UP000198551"/>
    </source>
</evidence>
<dbReference type="InterPro" id="IPR026634">
    <property type="entry name" value="TPST-like"/>
</dbReference>
<dbReference type="SUPFAM" id="SSF52540">
    <property type="entry name" value="P-loop containing nucleoside triphosphate hydrolases"/>
    <property type="match status" value="1"/>
</dbReference>
<dbReference type="PANTHER" id="PTHR12788">
    <property type="entry name" value="PROTEIN-TYROSINE SULFOTRANSFERASE 2"/>
    <property type="match status" value="1"/>
</dbReference>
<keyword evidence="3" id="KW-1185">Reference proteome</keyword>
<dbReference type="Gene3D" id="3.40.50.300">
    <property type="entry name" value="P-loop containing nucleotide triphosphate hydrolases"/>
    <property type="match status" value="1"/>
</dbReference>
<name>A0A1C4V3B8_9ACTN</name>
<keyword evidence="1 2" id="KW-0808">Transferase</keyword>
<dbReference type="RefSeq" id="WP_091041955.1">
    <property type="nucleotide sequence ID" value="NZ_FMCV01000002.1"/>
</dbReference>
<dbReference type="GO" id="GO:0008476">
    <property type="term" value="F:protein-tyrosine sulfotransferase activity"/>
    <property type="evidence" value="ECO:0007669"/>
    <property type="project" value="InterPro"/>
</dbReference>
<gene>
    <name evidence="2" type="ORF">GA0070215_102358</name>
</gene>
<evidence type="ECO:0000313" key="2">
    <source>
        <dbReference type="EMBL" id="SCE78341.1"/>
    </source>
</evidence>
<reference evidence="3" key="1">
    <citation type="submission" date="2016-06" db="EMBL/GenBank/DDBJ databases">
        <authorList>
            <person name="Varghese N."/>
        </authorList>
    </citation>
    <scope>NUCLEOTIDE SEQUENCE [LARGE SCALE GENOMIC DNA]</scope>
    <source>
        <strain evidence="3">DSM 45555</strain>
    </source>
</reference>
<evidence type="ECO:0000256" key="1">
    <source>
        <dbReference type="ARBA" id="ARBA00022679"/>
    </source>
</evidence>
<dbReference type="InterPro" id="IPR027417">
    <property type="entry name" value="P-loop_NTPase"/>
</dbReference>
<dbReference type="PANTHER" id="PTHR12788:SF10">
    <property type="entry name" value="PROTEIN-TYROSINE SULFOTRANSFERASE"/>
    <property type="match status" value="1"/>
</dbReference>
<organism evidence="2 3">
    <name type="scientific">Micromonospora marina</name>
    <dbReference type="NCBI Taxonomy" id="307120"/>
    <lineage>
        <taxon>Bacteria</taxon>
        <taxon>Bacillati</taxon>
        <taxon>Actinomycetota</taxon>
        <taxon>Actinomycetes</taxon>
        <taxon>Micromonosporales</taxon>
        <taxon>Micromonosporaceae</taxon>
        <taxon>Micromonospora</taxon>
    </lineage>
</organism>
<sequence>MTSDSPLAPHSGLSTVKAAKLAAVGLLADRKERRELERPVEGGGRRLTLKVERPIFILGAPRSGTTFLGSCVGALPDVSYHFEPRLTKAVARCVYEGSWTPQRAARYFRGYYGALLAASGHGGLRFAEKDPENCFIVPFLTEVFPDAVFLHVYRDGRDVAVSHAEQPWLNAASTGTGRSGRGGTPWGAAPRFWVEPERRDEFTQVSDLGRSAWMWRRFTGSALTQLAELPAERVRHLRYEDVVTRPAEAAEVVADFLEVRDPAGREALHARFAKARPGSVGRWRQRLTEKDLADVMAQAEPLLTRLGYPA</sequence>
<accession>A0A1C4V3B8</accession>
<protein>
    <submittedName>
        <fullName evidence="2">Sulfotransferase family protein</fullName>
    </submittedName>
</protein>
<dbReference type="AlphaFoldDB" id="A0A1C4V3B8"/>
<dbReference type="Pfam" id="PF13469">
    <property type="entry name" value="Sulfotransfer_3"/>
    <property type="match status" value="1"/>
</dbReference>
<dbReference type="Proteomes" id="UP000198551">
    <property type="component" value="Unassembled WGS sequence"/>
</dbReference>
<proteinExistence type="predicted"/>
<dbReference type="EMBL" id="FMCV01000002">
    <property type="protein sequence ID" value="SCE78341.1"/>
    <property type="molecule type" value="Genomic_DNA"/>
</dbReference>